<organism evidence="2">
    <name type="scientific">Graphocephala atropunctata</name>
    <dbReference type="NCBI Taxonomy" id="36148"/>
    <lineage>
        <taxon>Eukaryota</taxon>
        <taxon>Metazoa</taxon>
        <taxon>Ecdysozoa</taxon>
        <taxon>Arthropoda</taxon>
        <taxon>Hexapoda</taxon>
        <taxon>Insecta</taxon>
        <taxon>Pterygota</taxon>
        <taxon>Neoptera</taxon>
        <taxon>Paraneoptera</taxon>
        <taxon>Hemiptera</taxon>
        <taxon>Auchenorrhyncha</taxon>
        <taxon>Membracoidea</taxon>
        <taxon>Cicadellidae</taxon>
        <taxon>Cicadellinae</taxon>
        <taxon>Cicadellini</taxon>
        <taxon>Graphocephala</taxon>
    </lineage>
</organism>
<feature type="compositionally biased region" description="Basic and acidic residues" evidence="1">
    <location>
        <begin position="9"/>
        <end position="32"/>
    </location>
</feature>
<evidence type="ECO:0000256" key="1">
    <source>
        <dbReference type="SAM" id="MobiDB-lite"/>
    </source>
</evidence>
<reference evidence="2" key="1">
    <citation type="submission" date="2015-11" db="EMBL/GenBank/DDBJ databases">
        <title>De novo transcriptome assembly of four potential Pierce s Disease insect vectors from Arizona vineyards.</title>
        <authorList>
            <person name="Tassone E.E."/>
        </authorList>
    </citation>
    <scope>NUCLEOTIDE SEQUENCE</scope>
</reference>
<accession>A0A1B6L8J6</accession>
<sequence>MGKGCCGQEQRESPSRRPRGPGHDEEVCHGTNERRRDLIDQLKIFLNDFDERPCQVEPPSRIPATRPLGDYLEYQQKHCQSWMPPMPRPPPITSVQTHELRPAGDYNRMRQNNSEYITYVDARTKPPPPSCDCAKRNGLQDKCERPECKPPTPQCLASNPGPCCPPSLGLTGREAAMGLQPPQREAASGHQPQTPYTFSTGSEHPLMCFCKATAADMPPGQKYICCPSTQ</sequence>
<proteinExistence type="predicted"/>
<gene>
    <name evidence="2" type="ORF">g.54885</name>
</gene>
<protein>
    <submittedName>
        <fullName evidence="2">Uncharacterized protein</fullName>
    </submittedName>
</protein>
<evidence type="ECO:0000313" key="2">
    <source>
        <dbReference type="EMBL" id="JAT20029.1"/>
    </source>
</evidence>
<dbReference type="EMBL" id="GEBQ01019948">
    <property type="protein sequence ID" value="JAT20029.1"/>
    <property type="molecule type" value="Transcribed_RNA"/>
</dbReference>
<feature type="region of interest" description="Disordered" evidence="1">
    <location>
        <begin position="1"/>
        <end position="32"/>
    </location>
</feature>
<name>A0A1B6L8J6_9HEMI</name>
<dbReference type="AlphaFoldDB" id="A0A1B6L8J6"/>